<feature type="chain" id="PRO_5016127730" evidence="1">
    <location>
        <begin position="25"/>
        <end position="294"/>
    </location>
</feature>
<dbReference type="EMBL" id="QKYU01000036">
    <property type="protein sequence ID" value="PZW38654.1"/>
    <property type="molecule type" value="Genomic_DNA"/>
</dbReference>
<sequence length="294" mass="31980">MHRRPFFLFALLLLILGGAGAAQARELRLVTWNIAWLTLKPTGHPDLPRDVRRRSAADFARLATYAAQLDADVVAIQEIDGEDAAARVFPPDRWGLYLTRERDTQRPGFAVRRGLRVTEHDDLAALDVYAGARHSLRRGADITVEAEGSRLRLLSVHLKAGCRDGHLGPPDDACDTLAEQAGILAGWIAARQREGGAFAVMGDFNRRLDATDAMTRVLTASAPLTGAMFGRGDPCWSRGGGRGRPFIDHILLGGAARGWLRPDSLRVLVYAESDPSARQRLSDHCPAGVTLGLP</sequence>
<keyword evidence="3" id="KW-0540">Nuclease</keyword>
<evidence type="ECO:0000256" key="1">
    <source>
        <dbReference type="SAM" id="SignalP"/>
    </source>
</evidence>
<dbReference type="AlphaFoldDB" id="A0A2W7HVX7"/>
<evidence type="ECO:0000313" key="3">
    <source>
        <dbReference type="EMBL" id="PZW38654.1"/>
    </source>
</evidence>
<comment type="caution">
    <text evidence="3">The sequence shown here is derived from an EMBL/GenBank/DDBJ whole genome shotgun (WGS) entry which is preliminary data.</text>
</comment>
<dbReference type="InterPro" id="IPR036691">
    <property type="entry name" value="Endo/exonu/phosph_ase_sf"/>
</dbReference>
<evidence type="ECO:0000313" key="4">
    <source>
        <dbReference type="Proteomes" id="UP000249688"/>
    </source>
</evidence>
<dbReference type="Gene3D" id="3.60.10.10">
    <property type="entry name" value="Endonuclease/exonuclease/phosphatase"/>
    <property type="match status" value="1"/>
</dbReference>
<proteinExistence type="predicted"/>
<accession>A0A2W7HVX7</accession>
<dbReference type="Proteomes" id="UP000249688">
    <property type="component" value="Unassembled WGS sequence"/>
</dbReference>
<dbReference type="RefSeq" id="WP_111400326.1">
    <property type="nucleotide sequence ID" value="NZ_QKYU01000036.1"/>
</dbReference>
<feature type="domain" description="Endonuclease/exonuclease/phosphatase" evidence="2">
    <location>
        <begin position="30"/>
        <end position="284"/>
    </location>
</feature>
<keyword evidence="4" id="KW-1185">Reference proteome</keyword>
<organism evidence="3 4">
    <name type="scientific">Humitalea rosea</name>
    <dbReference type="NCBI Taxonomy" id="990373"/>
    <lineage>
        <taxon>Bacteria</taxon>
        <taxon>Pseudomonadati</taxon>
        <taxon>Pseudomonadota</taxon>
        <taxon>Alphaproteobacteria</taxon>
        <taxon>Acetobacterales</taxon>
        <taxon>Roseomonadaceae</taxon>
        <taxon>Humitalea</taxon>
    </lineage>
</organism>
<keyword evidence="3" id="KW-0269">Exonuclease</keyword>
<keyword evidence="3" id="KW-0255">Endonuclease</keyword>
<dbReference type="InterPro" id="IPR005135">
    <property type="entry name" value="Endo/exonuclease/phosphatase"/>
</dbReference>
<reference evidence="3 4" key="1">
    <citation type="submission" date="2018-06" db="EMBL/GenBank/DDBJ databases">
        <title>Genomic Encyclopedia of Archaeal and Bacterial Type Strains, Phase II (KMG-II): from individual species to whole genera.</title>
        <authorList>
            <person name="Goeker M."/>
        </authorList>
    </citation>
    <scope>NUCLEOTIDE SEQUENCE [LARGE SCALE GENOMIC DNA]</scope>
    <source>
        <strain evidence="3 4">DSM 24525</strain>
    </source>
</reference>
<dbReference type="SUPFAM" id="SSF56219">
    <property type="entry name" value="DNase I-like"/>
    <property type="match status" value="1"/>
</dbReference>
<dbReference type="OrthoDB" id="395856at2"/>
<keyword evidence="1" id="KW-0732">Signal</keyword>
<gene>
    <name evidence="3" type="ORF">C8P66_1368</name>
</gene>
<dbReference type="GO" id="GO:0004519">
    <property type="term" value="F:endonuclease activity"/>
    <property type="evidence" value="ECO:0007669"/>
    <property type="project" value="UniProtKB-KW"/>
</dbReference>
<protein>
    <submittedName>
        <fullName evidence="3">Endonuclease/exonuclease/phosphatase family metal-dependent hydrolase</fullName>
    </submittedName>
</protein>
<feature type="signal peptide" evidence="1">
    <location>
        <begin position="1"/>
        <end position="24"/>
    </location>
</feature>
<name>A0A2W7HVX7_9PROT</name>
<dbReference type="Pfam" id="PF03372">
    <property type="entry name" value="Exo_endo_phos"/>
    <property type="match status" value="1"/>
</dbReference>
<evidence type="ECO:0000259" key="2">
    <source>
        <dbReference type="Pfam" id="PF03372"/>
    </source>
</evidence>
<keyword evidence="3" id="KW-0378">Hydrolase</keyword>
<dbReference type="GO" id="GO:0004527">
    <property type="term" value="F:exonuclease activity"/>
    <property type="evidence" value="ECO:0007669"/>
    <property type="project" value="UniProtKB-KW"/>
</dbReference>